<reference evidence="2 3" key="2">
    <citation type="journal article" date="2017" name="Nature">
        <title>The Apostasia genome and the evolution of orchids.</title>
        <authorList>
            <person name="Zhang G.Q."/>
            <person name="Liu K.W."/>
            <person name="Li Z."/>
            <person name="Lohaus R."/>
            <person name="Hsiao Y.Y."/>
            <person name="Niu S.C."/>
            <person name="Wang J.Y."/>
            <person name="Lin Y.C."/>
            <person name="Xu Q."/>
            <person name="Chen L.J."/>
            <person name="Yoshida K."/>
            <person name="Fujiwara S."/>
            <person name="Wang Z.W."/>
            <person name="Zhang Y.Q."/>
            <person name="Mitsuda N."/>
            <person name="Wang M."/>
            <person name="Liu G.H."/>
            <person name="Pecoraro L."/>
            <person name="Huang H.X."/>
            <person name="Xiao X.J."/>
            <person name="Lin M."/>
            <person name="Wu X.Y."/>
            <person name="Wu W.L."/>
            <person name="Chen Y.Y."/>
            <person name="Chang S.B."/>
            <person name="Sakamoto S."/>
            <person name="Ohme-Takagi M."/>
            <person name="Yagi M."/>
            <person name="Zeng S.J."/>
            <person name="Shen C.Y."/>
            <person name="Yeh C.M."/>
            <person name="Luo Y.B."/>
            <person name="Tsai W.C."/>
            <person name="Van de Peer Y."/>
            <person name="Liu Z.J."/>
        </authorList>
    </citation>
    <scope>NUCLEOTIDE SEQUENCE [LARGE SCALE GENOMIC DNA]</scope>
    <source>
        <tissue evidence="2">The whole plant</tissue>
    </source>
</reference>
<accession>A0A2I0WZZ4</accession>
<feature type="transmembrane region" description="Helical" evidence="1">
    <location>
        <begin position="75"/>
        <end position="94"/>
    </location>
</feature>
<name>A0A2I0WZZ4_9ASPA</name>
<keyword evidence="1" id="KW-0812">Transmembrane</keyword>
<protein>
    <submittedName>
        <fullName evidence="2">Uncharacterized protein</fullName>
    </submittedName>
</protein>
<evidence type="ECO:0000313" key="3">
    <source>
        <dbReference type="Proteomes" id="UP000233837"/>
    </source>
</evidence>
<organism evidence="2 3">
    <name type="scientific">Dendrobium catenatum</name>
    <dbReference type="NCBI Taxonomy" id="906689"/>
    <lineage>
        <taxon>Eukaryota</taxon>
        <taxon>Viridiplantae</taxon>
        <taxon>Streptophyta</taxon>
        <taxon>Embryophyta</taxon>
        <taxon>Tracheophyta</taxon>
        <taxon>Spermatophyta</taxon>
        <taxon>Magnoliopsida</taxon>
        <taxon>Liliopsida</taxon>
        <taxon>Asparagales</taxon>
        <taxon>Orchidaceae</taxon>
        <taxon>Epidendroideae</taxon>
        <taxon>Malaxideae</taxon>
        <taxon>Dendrobiinae</taxon>
        <taxon>Dendrobium</taxon>
    </lineage>
</organism>
<proteinExistence type="predicted"/>
<keyword evidence="1" id="KW-1133">Transmembrane helix</keyword>
<dbReference type="AlphaFoldDB" id="A0A2I0WZZ4"/>
<dbReference type="EMBL" id="KZ502276">
    <property type="protein sequence ID" value="PKU81207.1"/>
    <property type="molecule type" value="Genomic_DNA"/>
</dbReference>
<reference evidence="2 3" key="1">
    <citation type="journal article" date="2016" name="Sci. Rep.">
        <title>The Dendrobium catenatum Lindl. genome sequence provides insights into polysaccharide synthase, floral development and adaptive evolution.</title>
        <authorList>
            <person name="Zhang G.Q."/>
            <person name="Xu Q."/>
            <person name="Bian C."/>
            <person name="Tsai W.C."/>
            <person name="Yeh C.M."/>
            <person name="Liu K.W."/>
            <person name="Yoshida K."/>
            <person name="Zhang L.S."/>
            <person name="Chang S.B."/>
            <person name="Chen F."/>
            <person name="Shi Y."/>
            <person name="Su Y.Y."/>
            <person name="Zhang Y.Q."/>
            <person name="Chen L.J."/>
            <person name="Yin Y."/>
            <person name="Lin M."/>
            <person name="Huang H."/>
            <person name="Deng H."/>
            <person name="Wang Z.W."/>
            <person name="Zhu S.L."/>
            <person name="Zhao X."/>
            <person name="Deng C."/>
            <person name="Niu S.C."/>
            <person name="Huang J."/>
            <person name="Wang M."/>
            <person name="Liu G.H."/>
            <person name="Yang H.J."/>
            <person name="Xiao X.J."/>
            <person name="Hsiao Y.Y."/>
            <person name="Wu W.L."/>
            <person name="Chen Y.Y."/>
            <person name="Mitsuda N."/>
            <person name="Ohme-Takagi M."/>
            <person name="Luo Y.B."/>
            <person name="Van de Peer Y."/>
            <person name="Liu Z.J."/>
        </authorList>
    </citation>
    <scope>NUCLEOTIDE SEQUENCE [LARGE SCALE GENOMIC DNA]</scope>
    <source>
        <tissue evidence="2">The whole plant</tissue>
    </source>
</reference>
<keyword evidence="1" id="KW-0472">Membrane</keyword>
<keyword evidence="3" id="KW-1185">Reference proteome</keyword>
<evidence type="ECO:0000256" key="1">
    <source>
        <dbReference type="SAM" id="Phobius"/>
    </source>
</evidence>
<sequence length="99" mass="11156">MANPEVDHGFAYDSQGQIDILQSPFFDPDRELKDSIDDYVDHIIFHLAETINEQRPFGQWQLVGRPPAPPSLATFPWIKIVGILTFLVASFGLLKVSLC</sequence>
<gene>
    <name evidence="2" type="ORF">MA16_Dca018241</name>
</gene>
<evidence type="ECO:0000313" key="2">
    <source>
        <dbReference type="EMBL" id="PKU81207.1"/>
    </source>
</evidence>
<dbReference type="Proteomes" id="UP000233837">
    <property type="component" value="Unassembled WGS sequence"/>
</dbReference>